<dbReference type="InterPro" id="IPR032675">
    <property type="entry name" value="LRR_dom_sf"/>
</dbReference>
<gene>
    <name evidence="3" type="primary">inlJ</name>
    <name evidence="3" type="ORF">OPDIPICF_04211</name>
</gene>
<dbReference type="PROSITE" id="PS51257">
    <property type="entry name" value="PROKAR_LIPOPROTEIN"/>
    <property type="match status" value="1"/>
</dbReference>
<dbReference type="EMBL" id="CACSIO010000005">
    <property type="protein sequence ID" value="CAA0098909.1"/>
    <property type="molecule type" value="Genomic_DNA"/>
</dbReference>
<evidence type="ECO:0000256" key="1">
    <source>
        <dbReference type="ARBA" id="ARBA00022614"/>
    </source>
</evidence>
<sequence>MRRIFLTISMLSCHIISGIIISGCNEVGEIGTPIPEWVSETRTDIPDEILARCINLQLYRAGLTADDLTEINDLSCRQPGIQNLTGLNNLTQLSKLQIDSSGLNNINLDQNPLLKSLELQNNNQLSAISVSNSPSFKTLVLSKNTLANVTIADVTTLNIQAQESSVQALDLSASPELAVLKIEDTSINSVLFANNNKLDFLVLDTSPIPSIDLSQSADLTKIYIDNHTLSDLDLSNNLKLITVSVAHGPLETLELNAPLTLTFLHANFGKLSQVDVSNHVALVELHISNNQLNDIVLTNTPQLSVLDLSFNLDLLTIDLSSSPALTGIKADACGLINLDLSQNLQLKVVSLLYNELQSLNLDNNTLLQYLALGSENAQDAPKSTLNSLDISSLTELTRLNVQLTNLSQIDLSNNLKLITADLSGNLIETFTIGDPDAYTQISGVQLEDNPLTQESIDKADAVSWITH</sequence>
<evidence type="ECO:0000313" key="3">
    <source>
        <dbReference type="EMBL" id="CAA0098909.1"/>
    </source>
</evidence>
<dbReference type="InterPro" id="IPR052574">
    <property type="entry name" value="CDIRP"/>
</dbReference>
<dbReference type="PANTHER" id="PTHR47566:SF1">
    <property type="entry name" value="PROTEIN NUD1"/>
    <property type="match status" value="1"/>
</dbReference>
<dbReference type="OrthoDB" id="3179827at2"/>
<keyword evidence="2" id="KW-0677">Repeat</keyword>
<dbReference type="Proteomes" id="UP000441399">
    <property type="component" value="Unassembled WGS sequence"/>
</dbReference>
<evidence type="ECO:0000256" key="2">
    <source>
        <dbReference type="ARBA" id="ARBA00022737"/>
    </source>
</evidence>
<dbReference type="GO" id="GO:0035591">
    <property type="term" value="F:signaling adaptor activity"/>
    <property type="evidence" value="ECO:0007669"/>
    <property type="project" value="TreeGrafter"/>
</dbReference>
<dbReference type="SUPFAM" id="SSF52058">
    <property type="entry name" value="L domain-like"/>
    <property type="match status" value="1"/>
</dbReference>
<keyword evidence="4" id="KW-1185">Reference proteome</keyword>
<name>A0A5S9P5W6_9GAMM</name>
<evidence type="ECO:0000313" key="4">
    <source>
        <dbReference type="Proteomes" id="UP000441399"/>
    </source>
</evidence>
<protein>
    <submittedName>
        <fullName evidence="3">Internalin-J</fullName>
    </submittedName>
</protein>
<accession>A0A5S9P5W6</accession>
<organism evidence="3 4">
    <name type="scientific">BD1-7 clade bacterium</name>
    <dbReference type="NCBI Taxonomy" id="2029982"/>
    <lineage>
        <taxon>Bacteria</taxon>
        <taxon>Pseudomonadati</taxon>
        <taxon>Pseudomonadota</taxon>
        <taxon>Gammaproteobacteria</taxon>
        <taxon>Cellvibrionales</taxon>
        <taxon>Spongiibacteraceae</taxon>
        <taxon>BD1-7 clade</taxon>
    </lineage>
</organism>
<dbReference type="PANTHER" id="PTHR47566">
    <property type="match status" value="1"/>
</dbReference>
<proteinExistence type="predicted"/>
<dbReference type="AlphaFoldDB" id="A0A5S9P5W6"/>
<reference evidence="3 4" key="1">
    <citation type="submission" date="2019-11" db="EMBL/GenBank/DDBJ databases">
        <authorList>
            <person name="Holert J."/>
        </authorList>
    </citation>
    <scope>NUCLEOTIDE SEQUENCE [LARGE SCALE GENOMIC DNA]</scope>
    <source>
        <strain evidence="3">SB11_3</strain>
    </source>
</reference>
<keyword evidence="1" id="KW-0433">Leucine-rich repeat</keyword>
<dbReference type="Gene3D" id="3.80.10.10">
    <property type="entry name" value="Ribonuclease Inhibitor"/>
    <property type="match status" value="2"/>
</dbReference>